<evidence type="ECO:0000259" key="7">
    <source>
        <dbReference type="PROSITE" id="PS51007"/>
    </source>
</evidence>
<dbReference type="EMBL" id="NQKI01000015">
    <property type="protein sequence ID" value="OZY59318.1"/>
    <property type="molecule type" value="Genomic_DNA"/>
</dbReference>
<dbReference type="Proteomes" id="UP000215788">
    <property type="component" value="Unassembled WGS sequence"/>
</dbReference>
<dbReference type="GO" id="GO:0005506">
    <property type="term" value="F:iron ion binding"/>
    <property type="evidence" value="ECO:0007669"/>
    <property type="project" value="InterPro"/>
</dbReference>
<dbReference type="InterPro" id="IPR024167">
    <property type="entry name" value="Cytochrome_c4-like"/>
</dbReference>
<feature type="chain" id="PRO_5013351853" evidence="6">
    <location>
        <begin position="23"/>
        <end position="216"/>
    </location>
</feature>
<evidence type="ECO:0000313" key="9">
    <source>
        <dbReference type="Proteomes" id="UP000215788"/>
    </source>
</evidence>
<sequence length="216" mass="22362">MVPLKRTLAGGLVLLAISSVQAAEPRNIFLQGGSQPGATACMACHGMDGMGVAPAGFPRLAGLSADYLSKQLRDFREGSRVSPVMQPLASALTSDEIRSVTTALAAMPAPTAPAVSRSQVVKSVGQSLALRGAWERNIPECVSCHGPGGAGVGSAFPPLANQPALYLAGQLNAWREGLRRNDPSDLMGHIAKAMTAEEVKAVAEYFATLAPQEAAQ</sequence>
<feature type="binding site" description="axial binding residue" evidence="5">
    <location>
        <position position="45"/>
    </location>
    <ligand>
        <name>heme c</name>
        <dbReference type="ChEBI" id="CHEBI:61717"/>
        <label>1</label>
    </ligand>
    <ligandPart>
        <name>Fe</name>
        <dbReference type="ChEBI" id="CHEBI:18248"/>
    </ligandPart>
</feature>
<evidence type="ECO:0000256" key="1">
    <source>
        <dbReference type="ARBA" id="ARBA00022617"/>
    </source>
</evidence>
<keyword evidence="2 5" id="KW-0479">Metal-binding</keyword>
<feature type="binding site" description="covalent" evidence="4">
    <location>
        <position position="141"/>
    </location>
    <ligand>
        <name>heme c</name>
        <dbReference type="ChEBI" id="CHEBI:61717"/>
        <label>2</label>
    </ligand>
</feature>
<dbReference type="PANTHER" id="PTHR33751:SF11">
    <property type="entry name" value="BLL4483 PROTEIN"/>
    <property type="match status" value="1"/>
</dbReference>
<name>A0A266N9W5_9PSED</name>
<evidence type="ECO:0000256" key="3">
    <source>
        <dbReference type="ARBA" id="ARBA00023004"/>
    </source>
</evidence>
<protein>
    <submittedName>
        <fullName evidence="8">Cytochrome c4</fullName>
    </submittedName>
</protein>
<accession>A0A266N9W5</accession>
<dbReference type="Gene3D" id="1.10.760.10">
    <property type="entry name" value="Cytochrome c-like domain"/>
    <property type="match status" value="2"/>
</dbReference>
<feature type="binding site" description="axial binding residue" evidence="5">
    <location>
        <position position="85"/>
    </location>
    <ligand>
        <name>heme c</name>
        <dbReference type="ChEBI" id="CHEBI:61717"/>
        <label>1</label>
    </ligand>
    <ligandPart>
        <name>Fe</name>
        <dbReference type="ChEBI" id="CHEBI:18248"/>
    </ligandPart>
</feature>
<gene>
    <name evidence="8" type="ORF">CJF39_11375</name>
</gene>
<proteinExistence type="predicted"/>
<feature type="binding site" description="covalent" evidence="4">
    <location>
        <position position="44"/>
    </location>
    <ligand>
        <name>heme c</name>
        <dbReference type="ChEBI" id="CHEBI:61717"/>
        <label>1</label>
    </ligand>
</feature>
<dbReference type="GO" id="GO:0042597">
    <property type="term" value="C:periplasmic space"/>
    <property type="evidence" value="ECO:0007669"/>
    <property type="project" value="InterPro"/>
</dbReference>
<feature type="binding site" description="axial binding residue" evidence="5">
    <location>
        <position position="145"/>
    </location>
    <ligand>
        <name>heme c</name>
        <dbReference type="ChEBI" id="CHEBI:61717"/>
        <label>2</label>
    </ligand>
    <ligandPart>
        <name>Fe</name>
        <dbReference type="ChEBI" id="CHEBI:18248"/>
    </ligandPart>
</feature>
<dbReference type="RefSeq" id="WP_094993519.1">
    <property type="nucleotide sequence ID" value="NZ_NQKI01000015.1"/>
</dbReference>
<feature type="signal peptide" evidence="6">
    <location>
        <begin position="1"/>
        <end position="22"/>
    </location>
</feature>
<dbReference type="PROSITE" id="PS51007">
    <property type="entry name" value="CYTC"/>
    <property type="match status" value="1"/>
</dbReference>
<dbReference type="PANTHER" id="PTHR33751">
    <property type="entry name" value="CBB3-TYPE CYTOCHROME C OXIDASE SUBUNIT FIXP"/>
    <property type="match status" value="1"/>
</dbReference>
<keyword evidence="3 5" id="KW-0408">Iron</keyword>
<dbReference type="AlphaFoldDB" id="A0A266N9W5"/>
<keyword evidence="1 4" id="KW-0349">Heme</keyword>
<feature type="domain" description="Cytochrome c" evidence="7">
    <location>
        <begin position="20"/>
        <end position="210"/>
    </location>
</feature>
<evidence type="ECO:0000256" key="5">
    <source>
        <dbReference type="PIRSR" id="PIRSR000005-2"/>
    </source>
</evidence>
<reference evidence="8 9" key="1">
    <citation type="submission" date="2017-08" db="EMBL/GenBank/DDBJ databases">
        <title>Genomic and metabolic characterisation of spoilage-associated Pseudomonas species.</title>
        <authorList>
            <person name="Stanborough T."/>
            <person name="Fegan N."/>
            <person name="Powell S.M."/>
            <person name="Singh T."/>
            <person name="Tamplin M.L."/>
            <person name="Chandry P.S."/>
        </authorList>
    </citation>
    <scope>NUCLEOTIDE SEQUENCE [LARGE SCALE GENOMIC DNA]</scope>
    <source>
        <strain evidence="8 9">L1802</strain>
    </source>
</reference>
<dbReference type="InterPro" id="IPR036909">
    <property type="entry name" value="Cyt_c-like_dom_sf"/>
</dbReference>
<evidence type="ECO:0000313" key="8">
    <source>
        <dbReference type="EMBL" id="OZY59318.1"/>
    </source>
</evidence>
<feature type="binding site" description="axial binding residue" evidence="5">
    <location>
        <position position="187"/>
    </location>
    <ligand>
        <name>heme c</name>
        <dbReference type="ChEBI" id="CHEBI:61717"/>
        <label>2</label>
    </ligand>
    <ligandPart>
        <name>Fe</name>
        <dbReference type="ChEBI" id="CHEBI:18248"/>
    </ligandPart>
</feature>
<dbReference type="InterPro" id="IPR009056">
    <property type="entry name" value="Cyt_c-like_dom"/>
</dbReference>
<dbReference type="SUPFAM" id="SSF46626">
    <property type="entry name" value="Cytochrome c"/>
    <property type="match status" value="2"/>
</dbReference>
<feature type="binding site" description="covalent" evidence="4">
    <location>
        <position position="144"/>
    </location>
    <ligand>
        <name>heme c</name>
        <dbReference type="ChEBI" id="CHEBI:61717"/>
        <label>2</label>
    </ligand>
</feature>
<dbReference type="InterPro" id="IPR050597">
    <property type="entry name" value="Cytochrome_c_Oxidase_Subunit"/>
</dbReference>
<feature type="binding site" description="covalent" evidence="4">
    <location>
        <position position="41"/>
    </location>
    <ligand>
        <name>heme c</name>
        <dbReference type="ChEBI" id="CHEBI:61717"/>
        <label>1</label>
    </ligand>
</feature>
<evidence type="ECO:0000256" key="6">
    <source>
        <dbReference type="SAM" id="SignalP"/>
    </source>
</evidence>
<evidence type="ECO:0000256" key="4">
    <source>
        <dbReference type="PIRSR" id="PIRSR000005-1"/>
    </source>
</evidence>
<comment type="PTM">
    <text evidence="4">Binds 2 heme c groups covalently per subunit.</text>
</comment>
<keyword evidence="6" id="KW-0732">Signal</keyword>
<dbReference type="GO" id="GO:0020037">
    <property type="term" value="F:heme binding"/>
    <property type="evidence" value="ECO:0007669"/>
    <property type="project" value="InterPro"/>
</dbReference>
<dbReference type="PIRSF" id="PIRSF000005">
    <property type="entry name" value="Cytochrome_c4"/>
    <property type="match status" value="1"/>
</dbReference>
<dbReference type="Pfam" id="PF00034">
    <property type="entry name" value="Cytochrom_C"/>
    <property type="match status" value="2"/>
</dbReference>
<comment type="caution">
    <text evidence="8">The sequence shown here is derived from an EMBL/GenBank/DDBJ whole genome shotgun (WGS) entry which is preliminary data.</text>
</comment>
<dbReference type="GO" id="GO:0009055">
    <property type="term" value="F:electron transfer activity"/>
    <property type="evidence" value="ECO:0007669"/>
    <property type="project" value="InterPro"/>
</dbReference>
<organism evidence="8 9">
    <name type="scientific">Pseudomonas lundensis</name>
    <dbReference type="NCBI Taxonomy" id="86185"/>
    <lineage>
        <taxon>Bacteria</taxon>
        <taxon>Pseudomonadati</taxon>
        <taxon>Pseudomonadota</taxon>
        <taxon>Gammaproteobacteria</taxon>
        <taxon>Pseudomonadales</taxon>
        <taxon>Pseudomonadaceae</taxon>
        <taxon>Pseudomonas</taxon>
    </lineage>
</organism>
<dbReference type="OrthoDB" id="9773456at2"/>
<evidence type="ECO:0000256" key="2">
    <source>
        <dbReference type="ARBA" id="ARBA00022723"/>
    </source>
</evidence>